<keyword evidence="3" id="KW-0732">Signal</keyword>
<evidence type="ECO:0000256" key="3">
    <source>
        <dbReference type="ARBA" id="ARBA00022729"/>
    </source>
</evidence>
<dbReference type="EMBL" id="AK368871">
    <property type="protein sequence ID" value="BAK00075.1"/>
    <property type="molecule type" value="mRNA"/>
</dbReference>
<comment type="similarity">
    <text evidence="5">Belongs to the cysteine-rich repeat secretory protein family.</text>
</comment>
<dbReference type="AlphaFoldDB" id="F2DYA3"/>
<dbReference type="InterPro" id="IPR002902">
    <property type="entry name" value="GNK2"/>
</dbReference>
<reference evidence="7" key="1">
    <citation type="journal article" date="2011" name="Plant Physiol.">
        <title>Comprehensive sequence analysis of 24,783 barley full-length cDNAs derived from 12 clone libraries.</title>
        <authorList>
            <person name="Matsumoto T."/>
            <person name="Tanaka T."/>
            <person name="Sakai H."/>
            <person name="Amano N."/>
            <person name="Kanamori H."/>
            <person name="Kurita K."/>
            <person name="Kikuta A."/>
            <person name="Kamiya K."/>
            <person name="Yamamoto M."/>
            <person name="Ikawa H."/>
            <person name="Fujii N."/>
            <person name="Hori K."/>
            <person name="Itoh T."/>
            <person name="Sato K."/>
        </authorList>
    </citation>
    <scope>NUCLEOTIDE SEQUENCE</scope>
    <source>
        <tissue evidence="7">Shoot and root</tissue>
    </source>
</reference>
<dbReference type="Gene3D" id="3.30.430.20">
    <property type="entry name" value="Gnk2 domain, C-X8-C-X2-C motif"/>
    <property type="match status" value="1"/>
</dbReference>
<dbReference type="CDD" id="cd23509">
    <property type="entry name" value="Gnk2-like"/>
    <property type="match status" value="1"/>
</dbReference>
<dbReference type="InterPro" id="IPR050581">
    <property type="entry name" value="CRR_secretory_protein"/>
</dbReference>
<evidence type="ECO:0000256" key="4">
    <source>
        <dbReference type="ARBA" id="ARBA00022737"/>
    </source>
</evidence>
<proteinExistence type="evidence at transcript level"/>
<dbReference type="PROSITE" id="PS51473">
    <property type="entry name" value="GNK2"/>
    <property type="match status" value="1"/>
</dbReference>
<evidence type="ECO:0000256" key="2">
    <source>
        <dbReference type="ARBA" id="ARBA00022525"/>
    </source>
</evidence>
<evidence type="ECO:0000259" key="6">
    <source>
        <dbReference type="PROSITE" id="PS51473"/>
    </source>
</evidence>
<sequence>MHANKSLASRIHHITNEARHAMAPSSSSPLPASPLLVLLMVPLLLAMARPCSGVDAIGTYCAKNGTSAETQASIDQVLAALVPRASAAYYATATAGRSSSAVWGLAQCRGDVPRQDCSLCLAAAAKEVASSCRGSSDGRVFYDYCLLRYSTANFIGLADTGYTLILLNTQNATGVDLAAFDRAQGKLMSRVASEAGDAANKGLATDTTTRQRWWRSQDDHLRARVVHQGHHGGRLRAVRGAGCGRAAQLLPVPARVPRDLQQLHGALRGVPLLLPARRRRQVGRRGRTVRQDCLERVMYLFVEYKLRVVNYGAIYEGTPARCAYLVLVVVANPFVSVWLARS</sequence>
<protein>
    <submittedName>
        <fullName evidence="7">Predicted protein</fullName>
    </submittedName>
</protein>
<organism evidence="7">
    <name type="scientific">Hordeum vulgare subsp. vulgare</name>
    <name type="common">Domesticated barley</name>
    <dbReference type="NCBI Taxonomy" id="112509"/>
    <lineage>
        <taxon>Eukaryota</taxon>
        <taxon>Viridiplantae</taxon>
        <taxon>Streptophyta</taxon>
        <taxon>Embryophyta</taxon>
        <taxon>Tracheophyta</taxon>
        <taxon>Spermatophyta</taxon>
        <taxon>Magnoliopsida</taxon>
        <taxon>Liliopsida</taxon>
        <taxon>Poales</taxon>
        <taxon>Poaceae</taxon>
        <taxon>BOP clade</taxon>
        <taxon>Pooideae</taxon>
        <taxon>Triticodae</taxon>
        <taxon>Triticeae</taxon>
        <taxon>Hordeinae</taxon>
        <taxon>Hordeum</taxon>
    </lineage>
</organism>
<dbReference type="Pfam" id="PF01657">
    <property type="entry name" value="Stress-antifung"/>
    <property type="match status" value="1"/>
</dbReference>
<feature type="domain" description="Gnk2-homologous" evidence="6">
    <location>
        <begin position="52"/>
        <end position="154"/>
    </location>
</feature>
<evidence type="ECO:0000256" key="5">
    <source>
        <dbReference type="ARBA" id="ARBA00038515"/>
    </source>
</evidence>
<dbReference type="InterPro" id="IPR038408">
    <property type="entry name" value="GNK2_sf"/>
</dbReference>
<dbReference type="GO" id="GO:0005576">
    <property type="term" value="C:extracellular region"/>
    <property type="evidence" value="ECO:0007669"/>
    <property type="project" value="UniProtKB-SubCell"/>
</dbReference>
<comment type="subcellular location">
    <subcellularLocation>
        <location evidence="1">Secreted</location>
    </subcellularLocation>
</comment>
<dbReference type="PANTHER" id="PTHR32411:SF44">
    <property type="entry name" value="OS05G0112800 PROTEIN"/>
    <property type="match status" value="1"/>
</dbReference>
<keyword evidence="2" id="KW-0964">Secreted</keyword>
<evidence type="ECO:0000256" key="1">
    <source>
        <dbReference type="ARBA" id="ARBA00004613"/>
    </source>
</evidence>
<evidence type="ECO:0000313" key="7">
    <source>
        <dbReference type="EMBL" id="BAK00075.1"/>
    </source>
</evidence>
<dbReference type="PANTHER" id="PTHR32411">
    <property type="entry name" value="CYSTEINE-RICH REPEAT SECRETORY PROTEIN 38-RELATED"/>
    <property type="match status" value="1"/>
</dbReference>
<keyword evidence="4" id="KW-0677">Repeat</keyword>
<accession>F2DYA3</accession>
<name>F2DYA3_HORVV</name>